<keyword evidence="2" id="KW-0677">Repeat</keyword>
<gene>
    <name evidence="7" type="ORF">CB5_LOCUS20262</name>
</gene>
<sequence>MMGLARTVVRCRKIKRCPVYLIPLHFVSQIFGSYVTTLSPRSLSLEKVQQRFKATSLCEHSKKKYQEIQFYLRPEEETYARRIRRVILKANSRTVEDVIQSLQCDEMLSGFQLTSPVVDSLLQKFGDDWKSAFSLFEWASLQISYKHTTYACNKMVDLLGKMRKWERMWDLVEDMREGCSVTLDTIAKMMRRLAGGGKWKDAIVVFDELESFGFVRDTETMNILLDTLCKEKKVEVAREAFVVLKSHIHPDAYTFNIFVHGWCNARRVDEAMWTIQEMKLWRLKPSIITYSTILQAYCNQTNFQKVYELLDLMVSEGCPPNVVTYTTIMNSLAKLGNFDEALGMVDRMKSSGCKPDTLFYNSLINILGRGGQVHEASKVFEVEMEMNGIGRSVSTYNTMISIFCHDGQEQRAFTVLTDMEKASCKPDLQTYRPLLRLCLSKRELYDHIERLLNDIMDKHNLSLDLDTYTLLIHGLCRVGDTEWACLLFDDMLGREILPRYETFYPALPLDRTLIAPPSCKSNVFFRVLGREGGFDIGASLPGCNMSDLRRRATFQHENSKRKGITASKRGTQNKRWSSIIDDFLIPFLVEQAQEGLRVDKGFKRQAYVAAAKAVNERFNTSFDPCNVENHMRTLRTRYNEIKKCRDLSGTGWNEEQKVITLDGPAYHSYVQAHPRALEFLNRPIKHYDALYIICCDYHPKTNDNQVEEGLNEIVPFESQGGVFMEEGDKDQAESNQGEGSELPVNDGPSSSSSKGGAKRARISDDYYLSQLVTIVGALAEAIKKSTVHWSQNLYEKIEEIEGYNDKVIESAFDYLYEDEKRARLFMAKNCNMRRAWLERFVAERSL</sequence>
<dbReference type="InterPro" id="IPR002885">
    <property type="entry name" value="PPR_rpt"/>
</dbReference>
<name>A0A6V7Q235_ANACO</name>
<comment type="similarity">
    <text evidence="1">Belongs to the PPR family. P subfamily.</text>
</comment>
<evidence type="ECO:0000256" key="1">
    <source>
        <dbReference type="ARBA" id="ARBA00007626"/>
    </source>
</evidence>
<organism evidence="7">
    <name type="scientific">Ananas comosus var. bracteatus</name>
    <name type="common">red pineapple</name>
    <dbReference type="NCBI Taxonomy" id="296719"/>
    <lineage>
        <taxon>Eukaryota</taxon>
        <taxon>Viridiplantae</taxon>
        <taxon>Streptophyta</taxon>
        <taxon>Embryophyta</taxon>
        <taxon>Tracheophyta</taxon>
        <taxon>Spermatophyta</taxon>
        <taxon>Magnoliopsida</taxon>
        <taxon>Liliopsida</taxon>
        <taxon>Poales</taxon>
        <taxon>Bromeliaceae</taxon>
        <taxon>Bromelioideae</taxon>
        <taxon>Ananas</taxon>
    </lineage>
</organism>
<dbReference type="InterPro" id="IPR011990">
    <property type="entry name" value="TPR-like_helical_dom_sf"/>
</dbReference>
<keyword evidence="3" id="KW-0809">Transit peptide</keyword>
<dbReference type="AlphaFoldDB" id="A0A6V7Q235"/>
<dbReference type="NCBIfam" id="TIGR00756">
    <property type="entry name" value="PPR"/>
    <property type="match status" value="7"/>
</dbReference>
<dbReference type="Pfam" id="PF13041">
    <property type="entry name" value="PPR_2"/>
    <property type="match status" value="3"/>
</dbReference>
<feature type="repeat" description="PPR" evidence="4">
    <location>
        <begin position="356"/>
        <end position="391"/>
    </location>
</feature>
<feature type="repeat" description="PPR" evidence="4">
    <location>
        <begin position="321"/>
        <end position="355"/>
    </location>
</feature>
<protein>
    <recommendedName>
        <fullName evidence="6">Myb/SANT-like domain-containing protein</fullName>
    </recommendedName>
</protein>
<evidence type="ECO:0000256" key="5">
    <source>
        <dbReference type="SAM" id="MobiDB-lite"/>
    </source>
</evidence>
<reference evidence="7" key="1">
    <citation type="submission" date="2020-07" db="EMBL/GenBank/DDBJ databases">
        <authorList>
            <person name="Lin J."/>
        </authorList>
    </citation>
    <scope>NUCLEOTIDE SEQUENCE</scope>
</reference>
<evidence type="ECO:0000313" key="7">
    <source>
        <dbReference type="EMBL" id="CAD1837051.1"/>
    </source>
</evidence>
<evidence type="ECO:0000259" key="6">
    <source>
        <dbReference type="Pfam" id="PF12776"/>
    </source>
</evidence>
<accession>A0A6V7Q235</accession>
<dbReference type="InterPro" id="IPR024752">
    <property type="entry name" value="Myb/SANT-like_dom"/>
</dbReference>
<evidence type="ECO:0000256" key="4">
    <source>
        <dbReference type="PROSITE-ProRule" id="PRU00708"/>
    </source>
</evidence>
<dbReference type="EMBL" id="LR862131">
    <property type="protein sequence ID" value="CAD1837051.1"/>
    <property type="molecule type" value="Genomic_DNA"/>
</dbReference>
<feature type="region of interest" description="Disordered" evidence="5">
    <location>
        <begin position="728"/>
        <end position="757"/>
    </location>
</feature>
<dbReference type="Gene3D" id="1.25.40.10">
    <property type="entry name" value="Tetratricopeptide repeat domain"/>
    <property type="match status" value="4"/>
</dbReference>
<dbReference type="PANTHER" id="PTHR47447:SF28">
    <property type="entry name" value="PENTACOTRIPEPTIDE-REPEAT REGION OF PRORP DOMAIN-CONTAINING PROTEIN"/>
    <property type="match status" value="1"/>
</dbReference>
<feature type="repeat" description="PPR" evidence="4">
    <location>
        <begin position="251"/>
        <end position="285"/>
    </location>
</feature>
<dbReference type="Pfam" id="PF12776">
    <property type="entry name" value="Myb_DNA-bind_3"/>
    <property type="match status" value="1"/>
</dbReference>
<dbReference type="Pfam" id="PF01535">
    <property type="entry name" value="PPR"/>
    <property type="match status" value="1"/>
</dbReference>
<feature type="domain" description="Myb/SANT-like" evidence="6">
    <location>
        <begin position="575"/>
        <end position="661"/>
    </location>
</feature>
<dbReference type="Pfam" id="PF12854">
    <property type="entry name" value="PPR_1"/>
    <property type="match status" value="2"/>
</dbReference>
<proteinExistence type="inferred from homology"/>
<evidence type="ECO:0000256" key="2">
    <source>
        <dbReference type="ARBA" id="ARBA00022737"/>
    </source>
</evidence>
<dbReference type="PROSITE" id="PS51375">
    <property type="entry name" value="PPR"/>
    <property type="match status" value="6"/>
</dbReference>
<dbReference type="PANTHER" id="PTHR47447">
    <property type="entry name" value="OS03G0856100 PROTEIN"/>
    <property type="match status" value="1"/>
</dbReference>
<feature type="repeat" description="PPR" evidence="4">
    <location>
        <begin position="286"/>
        <end position="320"/>
    </location>
</feature>
<evidence type="ECO:0000256" key="3">
    <source>
        <dbReference type="ARBA" id="ARBA00022946"/>
    </source>
</evidence>
<feature type="repeat" description="PPR" evidence="4">
    <location>
        <begin position="464"/>
        <end position="498"/>
    </location>
</feature>
<feature type="repeat" description="PPR" evidence="4">
    <location>
        <begin position="392"/>
        <end position="426"/>
    </location>
</feature>